<evidence type="ECO:0000256" key="6">
    <source>
        <dbReference type="ARBA" id="ARBA00022777"/>
    </source>
</evidence>
<feature type="compositionally biased region" description="Pro residues" evidence="10">
    <location>
        <begin position="389"/>
        <end position="415"/>
    </location>
</feature>
<protein>
    <recommendedName>
        <fullName evidence="1">non-specific serine/threonine protein kinase</fullName>
        <ecNumber evidence="1">2.7.11.1</ecNumber>
    </recommendedName>
</protein>
<dbReference type="KEGG" id="msg:MSMEI_5361"/>
<feature type="region of interest" description="Disordered" evidence="10">
    <location>
        <begin position="312"/>
        <end position="419"/>
    </location>
</feature>
<keyword evidence="6" id="KW-0418">Kinase</keyword>
<dbReference type="Gene3D" id="3.40.1000.10">
    <property type="entry name" value="Mog1/PsbP, alpha/beta/alpha sandwich"/>
    <property type="match status" value="1"/>
</dbReference>
<feature type="compositionally biased region" description="Low complexity" evidence="10">
    <location>
        <begin position="449"/>
        <end position="473"/>
    </location>
</feature>
<feature type="compositionally biased region" description="Pro residues" evidence="10">
    <location>
        <begin position="346"/>
        <end position="357"/>
    </location>
</feature>
<dbReference type="Pfam" id="PF00069">
    <property type="entry name" value="Pkinase"/>
    <property type="match status" value="1"/>
</dbReference>
<comment type="catalytic activity">
    <reaction evidence="8">
        <text>L-threonyl-[protein] + ATP = O-phospho-L-threonyl-[protein] + ADP + H(+)</text>
        <dbReference type="Rhea" id="RHEA:46608"/>
        <dbReference type="Rhea" id="RHEA-COMP:11060"/>
        <dbReference type="Rhea" id="RHEA-COMP:11605"/>
        <dbReference type="ChEBI" id="CHEBI:15378"/>
        <dbReference type="ChEBI" id="CHEBI:30013"/>
        <dbReference type="ChEBI" id="CHEBI:30616"/>
        <dbReference type="ChEBI" id="CHEBI:61977"/>
        <dbReference type="ChEBI" id="CHEBI:456216"/>
        <dbReference type="EC" id="2.7.11.1"/>
    </reaction>
</comment>
<proteinExistence type="predicted"/>
<dbReference type="PANTHER" id="PTHR43289:SF6">
    <property type="entry name" value="SERINE_THREONINE-PROTEIN KINASE NEKL-3"/>
    <property type="match status" value="1"/>
</dbReference>
<evidence type="ECO:0000256" key="11">
    <source>
        <dbReference type="SAM" id="Phobius"/>
    </source>
</evidence>
<keyword evidence="2" id="KW-0723">Serine/threonine-protein kinase</keyword>
<feature type="domain" description="Protein kinase" evidence="12">
    <location>
        <begin position="44"/>
        <end position="307"/>
    </location>
</feature>
<keyword evidence="7" id="KW-0067">ATP-binding</keyword>
<comment type="catalytic activity">
    <reaction evidence="9">
        <text>L-seryl-[protein] + ATP = O-phospho-L-seryl-[protein] + ADP + H(+)</text>
        <dbReference type="Rhea" id="RHEA:17989"/>
        <dbReference type="Rhea" id="RHEA-COMP:9863"/>
        <dbReference type="Rhea" id="RHEA-COMP:11604"/>
        <dbReference type="ChEBI" id="CHEBI:15378"/>
        <dbReference type="ChEBI" id="CHEBI:29999"/>
        <dbReference type="ChEBI" id="CHEBI:30616"/>
        <dbReference type="ChEBI" id="CHEBI:83421"/>
        <dbReference type="ChEBI" id="CHEBI:456216"/>
        <dbReference type="EC" id="2.7.11.1"/>
    </reaction>
</comment>
<organism evidence="13 14">
    <name type="scientific">Mycolicibacterium smegmatis (strain ATCC 700084 / mc(2)155)</name>
    <name type="common">Mycobacterium smegmatis</name>
    <dbReference type="NCBI Taxonomy" id="246196"/>
    <lineage>
        <taxon>Bacteria</taxon>
        <taxon>Bacillati</taxon>
        <taxon>Actinomycetota</taxon>
        <taxon>Actinomycetes</taxon>
        <taxon>Mycobacteriales</taxon>
        <taxon>Mycobacteriaceae</taxon>
        <taxon>Mycolicibacterium</taxon>
    </lineage>
</organism>
<sequence>MWAVRHGYASDASSCMPRQSRGECPPTGSLRAMPLASGQVFAGFTIVRLVGTGGMGEVYLAKHPRLPREDALKVLPISVSADDEFRQRFIREADMAATLWHPHIVGVHDRGEFEGRLWISMDYVDGHDAARLLHDKYPKGMPADDVVEIVTAVGDALDYAHQRQLLHRDVKPANILVTEKHGTKRRIMLTDFGIARRTDDVNGLTSTNITVGSMSYTSPEQLMGQPLDGRADQYSLAATAYRLLTGAPPFSHSNPAVVISHHLNSPPPKLGDTKPALAKLDSVMAKALAKDAKDRFDTCHDFAVALAEANKGDESAAPVTAAPPPVITPPVQTAPPTTPLKAQTLPAPPTPPTPLSPSNPQAPTASQPPVFTSSWAGHDDPSGRQPVAVPAPAPPPPPPPSNFGPPPPAYSPPPRKSGGDRRKLIIAAAAIGAVVLLVGGITLAVTSGGDNDSAGAAATTSETASETPVTTTPKKPGEHAYTIADYIRDNKISETPVHRGDPNTPELTMPTPPGWADAGTRTPAWAYSAIVNDPASPTDPPSVISLISKLDGNVDPEKLLEFAPNELQNLTEWEPIGGVTRSNLSGFPSVQLGGSYLKDGKRRAITQKTVVVDIPSGIYVLQINADSLYRDFGALVDVNKAIDKEATIKP</sequence>
<feature type="transmembrane region" description="Helical" evidence="11">
    <location>
        <begin position="424"/>
        <end position="445"/>
    </location>
</feature>
<dbReference type="GO" id="GO:0080090">
    <property type="term" value="P:regulation of primary metabolic process"/>
    <property type="evidence" value="ECO:0007669"/>
    <property type="project" value="UniProtKB-ARBA"/>
</dbReference>
<dbReference type="PROSITE" id="PS00108">
    <property type="entry name" value="PROTEIN_KINASE_ST"/>
    <property type="match status" value="1"/>
</dbReference>
<keyword evidence="4" id="KW-0732">Signal</keyword>
<dbReference type="EMBL" id="CP001663">
    <property type="protein sequence ID" value="AFP41802.1"/>
    <property type="molecule type" value="Genomic_DNA"/>
</dbReference>
<dbReference type="PROSITE" id="PS50011">
    <property type="entry name" value="PROTEIN_KINASE_DOM"/>
    <property type="match status" value="1"/>
</dbReference>
<evidence type="ECO:0000256" key="3">
    <source>
        <dbReference type="ARBA" id="ARBA00022679"/>
    </source>
</evidence>
<evidence type="ECO:0000256" key="9">
    <source>
        <dbReference type="ARBA" id="ARBA00048679"/>
    </source>
</evidence>
<evidence type="ECO:0000256" key="7">
    <source>
        <dbReference type="ARBA" id="ARBA00022840"/>
    </source>
</evidence>
<dbReference type="SUPFAM" id="SSF56112">
    <property type="entry name" value="Protein kinase-like (PK-like)"/>
    <property type="match status" value="1"/>
</dbReference>
<evidence type="ECO:0000313" key="13">
    <source>
        <dbReference type="EMBL" id="AFP41802.1"/>
    </source>
</evidence>
<keyword evidence="11" id="KW-0472">Membrane</keyword>
<dbReference type="InterPro" id="IPR008271">
    <property type="entry name" value="Ser/Thr_kinase_AS"/>
</dbReference>
<accession>I7G7W9</accession>
<dbReference type="SMART" id="SM00220">
    <property type="entry name" value="S_TKc"/>
    <property type="match status" value="1"/>
</dbReference>
<keyword evidence="3" id="KW-0808">Transferase</keyword>
<keyword evidence="11" id="KW-1133">Transmembrane helix</keyword>
<dbReference type="InterPro" id="IPR000719">
    <property type="entry name" value="Prot_kinase_dom"/>
</dbReference>
<evidence type="ECO:0000256" key="4">
    <source>
        <dbReference type="ARBA" id="ARBA00022729"/>
    </source>
</evidence>
<keyword evidence="5" id="KW-0547">Nucleotide-binding</keyword>
<reference evidence="13 14" key="2">
    <citation type="journal article" date="2009" name="Genome Res.">
        <title>Ortho-proteogenomics: multiple proteomes investigation through orthology and a new MS-based protocol.</title>
        <authorList>
            <person name="Gallien S."/>
            <person name="Perrodou E."/>
            <person name="Carapito C."/>
            <person name="Deshayes C."/>
            <person name="Reyrat J.M."/>
            <person name="Van Dorsselaer A."/>
            <person name="Poch O."/>
            <person name="Schaeffer C."/>
            <person name="Lecompte O."/>
        </authorList>
    </citation>
    <scope>NUCLEOTIDE SEQUENCE [LARGE SCALE GENOMIC DNA]</scope>
    <source>
        <strain evidence="14">ATCC 700084 / mc(2)155</strain>
    </source>
</reference>
<dbReference type="FunFam" id="3.30.200.20:FF:000035">
    <property type="entry name" value="Serine/threonine protein kinase Stk1"/>
    <property type="match status" value="1"/>
</dbReference>
<dbReference type="GO" id="GO:0005524">
    <property type="term" value="F:ATP binding"/>
    <property type="evidence" value="ECO:0007669"/>
    <property type="project" value="UniProtKB-KW"/>
</dbReference>
<feature type="compositionally biased region" description="Pro residues" evidence="10">
    <location>
        <begin position="321"/>
        <end position="338"/>
    </location>
</feature>
<feature type="region of interest" description="Disordered" evidence="10">
    <location>
        <begin position="449"/>
        <end position="480"/>
    </location>
</feature>
<dbReference type="Gene3D" id="3.30.200.20">
    <property type="entry name" value="Phosphorylase Kinase, domain 1"/>
    <property type="match status" value="1"/>
</dbReference>
<dbReference type="CDD" id="cd14014">
    <property type="entry name" value="STKc_PknB_like"/>
    <property type="match status" value="1"/>
</dbReference>
<dbReference type="EC" id="2.7.11.1" evidence="1"/>
<keyword evidence="11" id="KW-0812">Transmembrane</keyword>
<dbReference type="AlphaFoldDB" id="I7G7W9"/>
<name>I7G7W9_MYCS2</name>
<evidence type="ECO:0000256" key="5">
    <source>
        <dbReference type="ARBA" id="ARBA00022741"/>
    </source>
</evidence>
<dbReference type="PATRIC" id="fig|246196.56.peg.5485"/>
<dbReference type="InterPro" id="IPR011009">
    <property type="entry name" value="Kinase-like_dom_sf"/>
</dbReference>
<evidence type="ECO:0000256" key="2">
    <source>
        <dbReference type="ARBA" id="ARBA00022527"/>
    </source>
</evidence>
<feature type="compositionally biased region" description="Polar residues" evidence="10">
    <location>
        <begin position="364"/>
        <end position="375"/>
    </location>
</feature>
<dbReference type="PANTHER" id="PTHR43289">
    <property type="entry name" value="MITOGEN-ACTIVATED PROTEIN KINASE KINASE KINASE 20-RELATED"/>
    <property type="match status" value="1"/>
</dbReference>
<dbReference type="InterPro" id="IPR019674">
    <property type="entry name" value="Lipoprotein_LpqN/LpqT-like"/>
</dbReference>
<gene>
    <name evidence="13" type="ordered locus">MSMEI_5361</name>
</gene>
<dbReference type="Proteomes" id="UP000006158">
    <property type="component" value="Chromosome"/>
</dbReference>
<dbReference type="Pfam" id="PF10738">
    <property type="entry name" value="Lpp-LpqN"/>
    <property type="match status" value="1"/>
</dbReference>
<feature type="region of interest" description="Disordered" evidence="10">
    <location>
        <begin position="1"/>
        <end position="28"/>
    </location>
</feature>
<evidence type="ECO:0000259" key="12">
    <source>
        <dbReference type="PROSITE" id="PS50011"/>
    </source>
</evidence>
<dbReference type="GO" id="GO:0004674">
    <property type="term" value="F:protein serine/threonine kinase activity"/>
    <property type="evidence" value="ECO:0007669"/>
    <property type="project" value="UniProtKB-KW"/>
</dbReference>
<evidence type="ECO:0000313" key="14">
    <source>
        <dbReference type="Proteomes" id="UP000006158"/>
    </source>
</evidence>
<evidence type="ECO:0000256" key="8">
    <source>
        <dbReference type="ARBA" id="ARBA00047899"/>
    </source>
</evidence>
<evidence type="ECO:0000256" key="10">
    <source>
        <dbReference type="SAM" id="MobiDB-lite"/>
    </source>
</evidence>
<reference evidence="13 14" key="1">
    <citation type="journal article" date="2007" name="Genome Biol.">
        <title>Interrupted coding sequences in Mycobacterium smegmatis: authentic mutations or sequencing errors?</title>
        <authorList>
            <person name="Deshayes C."/>
            <person name="Perrodou E."/>
            <person name="Gallien S."/>
            <person name="Euphrasie D."/>
            <person name="Schaeffer C."/>
            <person name="Van-Dorsselaer A."/>
            <person name="Poch O."/>
            <person name="Lecompte O."/>
            <person name="Reyrat J.M."/>
        </authorList>
    </citation>
    <scope>NUCLEOTIDE SEQUENCE [LARGE SCALE GENOMIC DNA]</scope>
    <source>
        <strain evidence="14">ATCC 700084 / mc(2)155</strain>
    </source>
</reference>
<dbReference type="Gene3D" id="1.10.510.10">
    <property type="entry name" value="Transferase(Phosphotransferase) domain 1"/>
    <property type="match status" value="1"/>
</dbReference>
<evidence type="ECO:0000256" key="1">
    <source>
        <dbReference type="ARBA" id="ARBA00012513"/>
    </source>
</evidence>